<evidence type="ECO:0000259" key="3">
    <source>
        <dbReference type="Pfam" id="PF11887"/>
    </source>
</evidence>
<dbReference type="GO" id="GO:0005576">
    <property type="term" value="C:extracellular region"/>
    <property type="evidence" value="ECO:0007669"/>
    <property type="project" value="TreeGrafter"/>
</dbReference>
<feature type="compositionally biased region" description="Low complexity" evidence="1">
    <location>
        <begin position="385"/>
        <end position="412"/>
    </location>
</feature>
<dbReference type="NCBIfam" id="TIGR00996">
    <property type="entry name" value="Mtu_fam_mce"/>
    <property type="match status" value="1"/>
</dbReference>
<dbReference type="AlphaFoldDB" id="A0A541BS62"/>
<feature type="compositionally biased region" description="Pro residues" evidence="1">
    <location>
        <begin position="374"/>
        <end position="384"/>
    </location>
</feature>
<feature type="region of interest" description="Disordered" evidence="1">
    <location>
        <begin position="365"/>
        <end position="412"/>
    </location>
</feature>
<dbReference type="OrthoDB" id="9774928at2"/>
<dbReference type="InterPro" id="IPR003399">
    <property type="entry name" value="Mce/MlaD"/>
</dbReference>
<feature type="domain" description="Mammalian cell entry C-terminal" evidence="3">
    <location>
        <begin position="134"/>
        <end position="294"/>
    </location>
</feature>
<accession>A0A541BS62</accession>
<protein>
    <submittedName>
        <fullName evidence="4">MCE family protein</fullName>
    </submittedName>
</protein>
<feature type="domain" description="Mce/MlaD" evidence="2">
    <location>
        <begin position="51"/>
        <end position="126"/>
    </location>
</feature>
<dbReference type="PANTHER" id="PTHR33371:SF15">
    <property type="entry name" value="LIPOPROTEIN LPRN"/>
    <property type="match status" value="1"/>
</dbReference>
<dbReference type="RefSeq" id="WP_142095251.1">
    <property type="nucleotide sequence ID" value="NZ_VIGH01000001.1"/>
</dbReference>
<evidence type="ECO:0000313" key="5">
    <source>
        <dbReference type="Proteomes" id="UP000316256"/>
    </source>
</evidence>
<dbReference type="PANTHER" id="PTHR33371">
    <property type="entry name" value="INTERMEMBRANE PHOSPHOLIPID TRANSPORT SYSTEM BINDING PROTEIN MLAD-RELATED"/>
    <property type="match status" value="1"/>
</dbReference>
<dbReference type="PROSITE" id="PS51257">
    <property type="entry name" value="PROKAR_LIPOPROTEIN"/>
    <property type="match status" value="1"/>
</dbReference>
<dbReference type="InterPro" id="IPR052336">
    <property type="entry name" value="MlaD_Phospholipid_Transporter"/>
</dbReference>
<sequence length="412" mass="42707">MTPRSRNTRSIRRRGAVVAVALGLTLTLTGCEWNGLNSIPLPGTQGSEDGSYTVKIQMPNVTTLSQNSPVRVNDVTVGTVSGIEVQDWHALVTVSLNPDVKLPANATAKIGQTSLLGSQHLELAPPLGIAPQGTLKEGDVIPLERAGAYPTTEQTLSSLSVVLNGGGLAQLNDITTELNSALDGRAESVRDLLPQLDNLVGSLDRQRGEIVSAMEGIDRLAGTVNQQSATLTAALEGIPPALEVLTGQRQNITNALVALGNFSDVATRVINKSGDDLKANLKSLTPLLNQLAGTGSALTNSLTIMLTYPFPMKNLDQVVRGDYANLMMTVDLTNKRLDTNFLTGTGLGGTLGGVEGALGRTAGIAGQASNPLQSPAPKPAPAQPKPAAAPAIPGLPQLPQIPGLPQLGAPKP</sequence>
<dbReference type="Pfam" id="PF02470">
    <property type="entry name" value="MlaD"/>
    <property type="match status" value="1"/>
</dbReference>
<evidence type="ECO:0000313" key="4">
    <source>
        <dbReference type="EMBL" id="TQF75167.1"/>
    </source>
</evidence>
<name>A0A541BS62_9NOCA</name>
<keyword evidence="5" id="KW-1185">Reference proteome</keyword>
<dbReference type="InterPro" id="IPR024516">
    <property type="entry name" value="Mce_C"/>
</dbReference>
<dbReference type="Pfam" id="PF11887">
    <property type="entry name" value="Mce4_CUP1"/>
    <property type="match status" value="1"/>
</dbReference>
<dbReference type="EMBL" id="VIGH01000001">
    <property type="protein sequence ID" value="TQF75167.1"/>
    <property type="molecule type" value="Genomic_DNA"/>
</dbReference>
<dbReference type="InterPro" id="IPR005693">
    <property type="entry name" value="Mce"/>
</dbReference>
<evidence type="ECO:0000256" key="1">
    <source>
        <dbReference type="SAM" id="MobiDB-lite"/>
    </source>
</evidence>
<dbReference type="Proteomes" id="UP000316256">
    <property type="component" value="Unassembled WGS sequence"/>
</dbReference>
<comment type="caution">
    <text evidence="4">The sequence shown here is derived from an EMBL/GenBank/DDBJ whole genome shotgun (WGS) entry which is preliminary data.</text>
</comment>
<organism evidence="4 5">
    <name type="scientific">Rhodococcus spelaei</name>
    <dbReference type="NCBI Taxonomy" id="2546320"/>
    <lineage>
        <taxon>Bacteria</taxon>
        <taxon>Bacillati</taxon>
        <taxon>Actinomycetota</taxon>
        <taxon>Actinomycetes</taxon>
        <taxon>Mycobacteriales</taxon>
        <taxon>Nocardiaceae</taxon>
        <taxon>Rhodococcus</taxon>
    </lineage>
</organism>
<gene>
    <name evidence="4" type="ORF">FK531_03730</name>
</gene>
<evidence type="ECO:0000259" key="2">
    <source>
        <dbReference type="Pfam" id="PF02470"/>
    </source>
</evidence>
<reference evidence="4 5" key="1">
    <citation type="submission" date="2019-06" db="EMBL/GenBank/DDBJ databases">
        <title>Rhodococcus spaelei sp. nov., isolated from a cave.</title>
        <authorList>
            <person name="Lee S.D."/>
        </authorList>
    </citation>
    <scope>NUCLEOTIDE SEQUENCE [LARGE SCALE GENOMIC DNA]</scope>
    <source>
        <strain evidence="4 5">C9-5</strain>
    </source>
</reference>
<proteinExistence type="predicted"/>